<dbReference type="Proteomes" id="UP001215151">
    <property type="component" value="Unassembled WGS sequence"/>
</dbReference>
<protein>
    <recommendedName>
        <fullName evidence="6">Terpene synthase</fullName>
        <ecNumber evidence="6">4.2.3.-</ecNumber>
    </recommendedName>
</protein>
<evidence type="ECO:0000313" key="7">
    <source>
        <dbReference type="EMBL" id="KAJ8483024.1"/>
    </source>
</evidence>
<dbReference type="Gene3D" id="1.10.600.10">
    <property type="entry name" value="Farnesyl Diphosphate Synthase"/>
    <property type="match status" value="1"/>
</dbReference>
<proteinExistence type="inferred from homology"/>
<organism evidence="7 8">
    <name type="scientific">Trametes cubensis</name>
    <dbReference type="NCBI Taxonomy" id="1111947"/>
    <lineage>
        <taxon>Eukaryota</taxon>
        <taxon>Fungi</taxon>
        <taxon>Dikarya</taxon>
        <taxon>Basidiomycota</taxon>
        <taxon>Agaricomycotina</taxon>
        <taxon>Agaricomycetes</taxon>
        <taxon>Polyporales</taxon>
        <taxon>Polyporaceae</taxon>
        <taxon>Trametes</taxon>
    </lineage>
</organism>
<keyword evidence="5 6" id="KW-0456">Lyase</keyword>
<evidence type="ECO:0000256" key="5">
    <source>
        <dbReference type="ARBA" id="ARBA00023239"/>
    </source>
</evidence>
<name>A0AAD7XCH7_9APHY</name>
<dbReference type="AlphaFoldDB" id="A0AAD7XCH7"/>
<evidence type="ECO:0000313" key="8">
    <source>
        <dbReference type="Proteomes" id="UP001215151"/>
    </source>
</evidence>
<dbReference type="PANTHER" id="PTHR35201:SF4">
    <property type="entry name" value="BETA-PINACENE SYNTHASE-RELATED"/>
    <property type="match status" value="1"/>
</dbReference>
<accession>A0AAD7XCH7</accession>
<dbReference type="GO" id="GO:0046872">
    <property type="term" value="F:metal ion binding"/>
    <property type="evidence" value="ECO:0007669"/>
    <property type="project" value="UniProtKB-KW"/>
</dbReference>
<dbReference type="GO" id="GO:0010333">
    <property type="term" value="F:terpene synthase activity"/>
    <property type="evidence" value="ECO:0007669"/>
    <property type="project" value="InterPro"/>
</dbReference>
<dbReference type="EMBL" id="JAPEVG010000102">
    <property type="protein sequence ID" value="KAJ8483024.1"/>
    <property type="molecule type" value="Genomic_DNA"/>
</dbReference>
<keyword evidence="3 6" id="KW-0479">Metal-binding</keyword>
<keyword evidence="8" id="KW-1185">Reference proteome</keyword>
<gene>
    <name evidence="7" type="ORF">ONZ51_g4968</name>
</gene>
<evidence type="ECO:0000256" key="2">
    <source>
        <dbReference type="ARBA" id="ARBA00006333"/>
    </source>
</evidence>
<dbReference type="InterPro" id="IPR034686">
    <property type="entry name" value="Terpene_cyclase-like_2"/>
</dbReference>
<reference evidence="7" key="1">
    <citation type="submission" date="2022-11" db="EMBL/GenBank/DDBJ databases">
        <title>Genome Sequence of Cubamyces cubensis.</title>
        <authorList>
            <person name="Buettner E."/>
        </authorList>
    </citation>
    <scope>NUCLEOTIDE SEQUENCE</scope>
    <source>
        <strain evidence="7">MPL-01</strain>
    </source>
</reference>
<dbReference type="EC" id="4.2.3.-" evidence="6"/>
<dbReference type="SUPFAM" id="SSF48576">
    <property type="entry name" value="Terpenoid synthases"/>
    <property type="match status" value="1"/>
</dbReference>
<evidence type="ECO:0000256" key="6">
    <source>
        <dbReference type="RuleBase" id="RU366034"/>
    </source>
</evidence>
<dbReference type="SFLD" id="SFLDS00005">
    <property type="entry name" value="Isoprenoid_Synthase_Type_I"/>
    <property type="match status" value="1"/>
</dbReference>
<comment type="caution">
    <text evidence="7">The sequence shown here is derived from an EMBL/GenBank/DDBJ whole genome shotgun (WGS) entry which is preliminary data.</text>
</comment>
<comment type="cofactor">
    <cofactor evidence="1 6">
        <name>Mg(2+)</name>
        <dbReference type="ChEBI" id="CHEBI:18420"/>
    </cofactor>
</comment>
<dbReference type="SFLD" id="SFLDG01020">
    <property type="entry name" value="Terpene_Cyclase_Like_2"/>
    <property type="match status" value="1"/>
</dbReference>
<evidence type="ECO:0000256" key="4">
    <source>
        <dbReference type="ARBA" id="ARBA00022842"/>
    </source>
</evidence>
<comment type="similarity">
    <text evidence="2 6">Belongs to the terpene synthase family.</text>
</comment>
<evidence type="ECO:0000256" key="3">
    <source>
        <dbReference type="ARBA" id="ARBA00022723"/>
    </source>
</evidence>
<dbReference type="Pfam" id="PF19086">
    <property type="entry name" value="Terpene_syn_C_2"/>
    <property type="match status" value="1"/>
</dbReference>
<evidence type="ECO:0000256" key="1">
    <source>
        <dbReference type="ARBA" id="ARBA00001946"/>
    </source>
</evidence>
<dbReference type="PANTHER" id="PTHR35201">
    <property type="entry name" value="TERPENE SYNTHASE"/>
    <property type="match status" value="1"/>
</dbReference>
<sequence>MQIIPDLLAHWPWPRAINPLYGEVSKEANYWFKSFKLFTPESQHAIDRCDSARIAAMAVPYGSREHLRSCMDYMHVLFTIDEYTDKQPPPTVRALVDGCIAMMHHHGWYEHGRCPTVFEEFFAQFWQGAMKIATPQSAKQLASTVTEYLNGTYLEAEGMASDEELRYERYLQIRLGSIGVRGFYAFCGLPLSIPDEVFEDPLFVELQYCGSELMLIDNDIISYNRERATSIARFNAITVIMDQLSITYADAVEWLMDRNAQLEKRYMELHEDFLSRSYDSSVVREDVLELLDLMGNLRAANYHWSFESGRYFGHRGEETRKTHRCPLAPVQPRNWELRGEQVEVLLMDDALEQS</sequence>
<keyword evidence="4 6" id="KW-0460">Magnesium</keyword>
<dbReference type="GO" id="GO:0008299">
    <property type="term" value="P:isoprenoid biosynthetic process"/>
    <property type="evidence" value="ECO:0007669"/>
    <property type="project" value="UniProtKB-ARBA"/>
</dbReference>
<dbReference type="InterPro" id="IPR008949">
    <property type="entry name" value="Isoprenoid_synthase_dom_sf"/>
</dbReference>